<feature type="domain" description="RRM" evidence="5">
    <location>
        <begin position="244"/>
        <end position="324"/>
    </location>
</feature>
<dbReference type="InterPro" id="IPR021790">
    <property type="entry name" value="PTBP1-like_RRM2"/>
</dbReference>
<feature type="region of interest" description="Disordered" evidence="4">
    <location>
        <begin position="348"/>
        <end position="452"/>
    </location>
</feature>
<evidence type="ECO:0000313" key="7">
    <source>
        <dbReference type="Proteomes" id="UP001489004"/>
    </source>
</evidence>
<evidence type="ECO:0000313" key="6">
    <source>
        <dbReference type="EMBL" id="KAK9828852.1"/>
    </source>
</evidence>
<evidence type="ECO:0000256" key="2">
    <source>
        <dbReference type="ARBA" id="ARBA00022884"/>
    </source>
</evidence>
<dbReference type="Gene3D" id="3.30.70.330">
    <property type="match status" value="3"/>
</dbReference>
<name>A0AAW1R5B4_9CHLO</name>
<comment type="caution">
    <text evidence="6">The sequence shown here is derived from an EMBL/GenBank/DDBJ whole genome shotgun (WGS) entry which is preliminary data.</text>
</comment>
<keyword evidence="1" id="KW-0677">Repeat</keyword>
<accession>A0AAW1R5B4</accession>
<reference evidence="6 7" key="1">
    <citation type="journal article" date="2024" name="Nat. Commun.">
        <title>Phylogenomics reveals the evolutionary origins of lichenization in chlorophyte algae.</title>
        <authorList>
            <person name="Puginier C."/>
            <person name="Libourel C."/>
            <person name="Otte J."/>
            <person name="Skaloud P."/>
            <person name="Haon M."/>
            <person name="Grisel S."/>
            <person name="Petersen M."/>
            <person name="Berrin J.G."/>
            <person name="Delaux P.M."/>
            <person name="Dal Grande F."/>
            <person name="Keller J."/>
        </authorList>
    </citation>
    <scope>NUCLEOTIDE SEQUENCE [LARGE SCALE GENOMIC DNA]</scope>
    <source>
        <strain evidence="6 7">SAG 2043</strain>
    </source>
</reference>
<dbReference type="AlphaFoldDB" id="A0AAW1R5B4"/>
<feature type="domain" description="RRM" evidence="5">
    <location>
        <begin position="14"/>
        <end position="92"/>
    </location>
</feature>
<dbReference type="InterPro" id="IPR000504">
    <property type="entry name" value="RRM_dom"/>
</dbReference>
<organism evidence="6 7">
    <name type="scientific">[Myrmecia] bisecta</name>
    <dbReference type="NCBI Taxonomy" id="41462"/>
    <lineage>
        <taxon>Eukaryota</taxon>
        <taxon>Viridiplantae</taxon>
        <taxon>Chlorophyta</taxon>
        <taxon>core chlorophytes</taxon>
        <taxon>Trebouxiophyceae</taxon>
        <taxon>Trebouxiales</taxon>
        <taxon>Trebouxiaceae</taxon>
        <taxon>Myrmecia</taxon>
    </lineage>
</organism>
<feature type="compositionally biased region" description="Pro residues" evidence="4">
    <location>
        <begin position="374"/>
        <end position="443"/>
    </location>
</feature>
<dbReference type="CDD" id="cd12686">
    <property type="entry name" value="RRM1_PTBPH1_PTBPH2"/>
    <property type="match status" value="1"/>
</dbReference>
<keyword evidence="7" id="KW-1185">Reference proteome</keyword>
<sequence length="452" mass="48830">MGDAVHRYTQPPSKVLHIRNLPYEATEEELVDLCQPFGKLVQTKLGVGANKNQAFVEFTDVNHAMNMVSYFASSADPAKVRGKTVYLQYSTRQEIVNGRTQGEAPSNVLLVTLEHLSPDIVITIDTLHLVFSAFGFVHKIATFEKQAGFQALIQYGDSETAEQVRQALDGRHIPKHLLNETPSPPMLKISFSQHADLNVKFQSHRSRDYTNPYLPVAPQMGDPNLANLATLGTQIATGGTAGDGNVLLASIENMAYPVTVEALHTVFSPYGFVEKIAVFEKNNGWQALIQFPDPVSANNAKTALDGHAIYDGGFNRLKISYSVHRDLNVKNNHERSWDYTSAPGPGAPFGYPAQTGMMGSPGPTGASPSLMRPPAGPPSAPRGPPAGPPPPGLFPPRGPFPPGAMPRPPPPFGYGQPPPGVPPGARPPPFGGPPPFAGFPPPHMQQHWNQQY</sequence>
<evidence type="ECO:0000256" key="1">
    <source>
        <dbReference type="ARBA" id="ARBA00022737"/>
    </source>
</evidence>
<dbReference type="InterPro" id="IPR034792">
    <property type="entry name" value="PTBPH1/PTBPH2_RRM1"/>
</dbReference>
<evidence type="ECO:0000256" key="4">
    <source>
        <dbReference type="SAM" id="MobiDB-lite"/>
    </source>
</evidence>
<dbReference type="SUPFAM" id="SSF54928">
    <property type="entry name" value="RNA-binding domain, RBD"/>
    <property type="match status" value="3"/>
</dbReference>
<dbReference type="PANTHER" id="PTHR15592">
    <property type="entry name" value="MATRIN 3/NUCLEAR PROTEIN 220-RELATED"/>
    <property type="match status" value="1"/>
</dbReference>
<proteinExistence type="predicted"/>
<dbReference type="InterPro" id="IPR035979">
    <property type="entry name" value="RBD_domain_sf"/>
</dbReference>
<dbReference type="Pfam" id="PF00076">
    <property type="entry name" value="RRM_1"/>
    <property type="match status" value="1"/>
</dbReference>
<dbReference type="InterPro" id="IPR012677">
    <property type="entry name" value="Nucleotide-bd_a/b_plait_sf"/>
</dbReference>
<evidence type="ECO:0000256" key="3">
    <source>
        <dbReference type="PROSITE-ProRule" id="PRU00176"/>
    </source>
</evidence>
<dbReference type="EMBL" id="JALJOR010000001">
    <property type="protein sequence ID" value="KAK9828852.1"/>
    <property type="molecule type" value="Genomic_DNA"/>
</dbReference>
<dbReference type="Proteomes" id="UP001489004">
    <property type="component" value="Unassembled WGS sequence"/>
</dbReference>
<dbReference type="PROSITE" id="PS50102">
    <property type="entry name" value="RRM"/>
    <property type="match status" value="2"/>
</dbReference>
<protein>
    <recommendedName>
        <fullName evidence="5">RRM domain-containing protein</fullName>
    </recommendedName>
</protein>
<gene>
    <name evidence="6" type="ORF">WJX72_002413</name>
</gene>
<evidence type="ECO:0000259" key="5">
    <source>
        <dbReference type="PROSITE" id="PS50102"/>
    </source>
</evidence>
<dbReference type="GO" id="GO:0003723">
    <property type="term" value="F:RNA binding"/>
    <property type="evidence" value="ECO:0007669"/>
    <property type="project" value="UniProtKB-UniRule"/>
</dbReference>
<keyword evidence="2 3" id="KW-0694">RNA-binding</keyword>
<dbReference type="SMART" id="SM00360">
    <property type="entry name" value="RRM"/>
    <property type="match status" value="2"/>
</dbReference>
<dbReference type="Pfam" id="PF13893">
    <property type="entry name" value="RRM_5"/>
    <property type="match status" value="1"/>
</dbReference>
<dbReference type="Pfam" id="PF11835">
    <property type="entry name" value="RRM_8"/>
    <property type="match status" value="1"/>
</dbReference>